<gene>
    <name evidence="2" type="ORF">CLUP02_05597</name>
</gene>
<dbReference type="EMBL" id="CP019475">
    <property type="protein sequence ID" value="UQC80115.1"/>
    <property type="molecule type" value="Genomic_DNA"/>
</dbReference>
<keyword evidence="3" id="KW-1185">Reference proteome</keyword>
<dbReference type="RefSeq" id="XP_049141746.1">
    <property type="nucleotide sequence ID" value="XM_049284603.1"/>
</dbReference>
<feature type="compositionally biased region" description="Polar residues" evidence="1">
    <location>
        <begin position="15"/>
        <end position="24"/>
    </location>
</feature>
<feature type="region of interest" description="Disordered" evidence="1">
    <location>
        <begin position="1114"/>
        <end position="1135"/>
    </location>
</feature>
<accession>A0A9Q8SMV3</accession>
<feature type="region of interest" description="Disordered" evidence="1">
    <location>
        <begin position="1527"/>
        <end position="1546"/>
    </location>
</feature>
<name>A0A9Q8SMV3_9PEZI</name>
<organism evidence="2 3">
    <name type="scientific">Colletotrichum lupini</name>
    <dbReference type="NCBI Taxonomy" id="145971"/>
    <lineage>
        <taxon>Eukaryota</taxon>
        <taxon>Fungi</taxon>
        <taxon>Dikarya</taxon>
        <taxon>Ascomycota</taxon>
        <taxon>Pezizomycotina</taxon>
        <taxon>Sordariomycetes</taxon>
        <taxon>Hypocreomycetidae</taxon>
        <taxon>Glomerellales</taxon>
        <taxon>Glomerellaceae</taxon>
        <taxon>Colletotrichum</taxon>
        <taxon>Colletotrichum acutatum species complex</taxon>
    </lineage>
</organism>
<dbReference type="Proteomes" id="UP000830671">
    <property type="component" value="Chromosome 3"/>
</dbReference>
<feature type="region of interest" description="Disordered" evidence="1">
    <location>
        <begin position="1"/>
        <end position="56"/>
    </location>
</feature>
<reference evidence="2" key="1">
    <citation type="journal article" date="2021" name="Mol. Plant Microbe Interact.">
        <title>Complete Genome Sequence of the Plant-Pathogenic Fungus Colletotrichum lupini.</title>
        <authorList>
            <person name="Baroncelli R."/>
            <person name="Pensec F."/>
            <person name="Da Lio D."/>
            <person name="Boufleur T."/>
            <person name="Vicente I."/>
            <person name="Sarrocco S."/>
            <person name="Picot A."/>
            <person name="Baraldi E."/>
            <person name="Sukno S."/>
            <person name="Thon M."/>
            <person name="Le Floch G."/>
        </authorList>
    </citation>
    <scope>NUCLEOTIDE SEQUENCE</scope>
    <source>
        <strain evidence="2">IMI 504893</strain>
    </source>
</reference>
<protein>
    <submittedName>
        <fullName evidence="2">Uncharacterized protein</fullName>
    </submittedName>
</protein>
<feature type="compositionally biased region" description="Basic and acidic residues" evidence="1">
    <location>
        <begin position="27"/>
        <end position="38"/>
    </location>
</feature>
<evidence type="ECO:0000313" key="3">
    <source>
        <dbReference type="Proteomes" id="UP000830671"/>
    </source>
</evidence>
<proteinExistence type="predicted"/>
<sequence length="2037" mass="225275">MLSSFARTVGDKVTSDLSGPSWQSDPGRMESMIEKSDKIVATTSRRGGTTEPRARKYAAPMDPELRWVRGKNGDALSFHLSFDRGKAGNLTWKASHPAWLEKEGTRPRMYLQMQEEEQEQDYFLPAAANLEKAHAKFLPTHFPSISSQVSIEFSLARRQGEQGKLLPLGIGERESRCPVEGAPESPFSHLPHAAATYFQDLRIFPSFSWAETPISTVDAGPRQETQQRLDFDGQPPNLTAHFVVRVRRAPTLTTPTTTEILTRKVFSTEKKNDCCTLQETQMQGTPRDAACLRTRGTTSAFTPHSPSSSPCTTPLHPHHTLTILGIPPRPVTAVRIHVAPILALSIDIILDVHLTCKPGRDNATILRMNVTLVPVRQVQPGPRFERDSGLARLVESWKIRSLNAAILRICHTLSYTSGDKVHVSTPRPSRLVQITDPSARASQSGMSEATDGNAVCIGTIQPMRKLGRAVMACWLVFDFADQQQLAPTANSSSFPIHQSVSNVDLPLFNQAFWLLRNDQSLGSCAASSPSYNVAQSRASFATVSASLCSPPIPHVSTARLILSVAFYLSALGGRVGSRLISLTPELSQDEMKGDGDDFSRQLKSRNESLVSTMLKRDLSIVIAITFSASGNYKSRLWYGLLPTSLLAETLALCIKLQQSTSGTNAATERWMDDARTMGQTAAPQHKAGTNRLDPAACTIDNRLDSFLALSSCHYRSVWSRSLPMQPCIESRSLAQRRQHTLSAYLPVHIGVEAGYARHYIICNRYLTVARVVLTAGKVPVSLCQGSMSGQNPGDYPITNLPPFMRPRNHVRASIQVVFISPGLAARTHDSPDAQRIRTLHIASFEMLQATQCPEGAKVQYAGHRGIPQLSKLPLPLTKATNPITQALQRMGMLLVSATQQPENASIIIVENANNVKTLSSSFRRSSHPLPNSLGFAGLLRRRLRGTGSITLGTVLKPYEEKWLFELCYLSGGHGEEPSAWLRILSPPPGLPTTRPNVWIHHVGIYFRLQNFPPLTPFYKDMSTEQQSTLEYQLTVHGRSAADHCHPLELSDRRFPKAPHREPLKATDGAISMSKDGIPNCTRGPFFSLWEVPFSNAPIHLQRLGCLAGGHGTLGGPGRKPWGPGPASGTETPNGDQAQKRALVLAATGHESGRSPKGPPTGPKMLWSLGPPFSLTVLTRLPQEVDEHIHRYRYRQPSGHGLGRGFTWRGRSSGIKNVPGQVKPVGCLTIVQQPEHWIADKFSLFTDTLFSSAVARVDTWRYRPDSLLPDGALQLVSSGVPRRTGQYKGFLRSGQWAFPRSLAHRPPGSKTFEKGTMVIMTQRLVTMEPFLMLHPSIVLEGIASSPRIRLPESSRGFSTPASRWNLATRYLSIHKRLSLIGPFPLMTMSIEPSSKQHFDLGRGFSRSHPPLPGQILGAVESLVSPRSSPSARPIHDFQDGNVEDDQARVLTGLPLVPPMVRQWFTAKRDRLQYLHQKGVHLPWEVISVGNGRLSVPESNLSFCHRHLKAGNGQEADASINTTKTWKPRTSYRQGKKNHGTSRCAGPQVSGQCNMLHQKLGNLQYREPVRSQGASKISMFAGWVIAGKQPFPTQHARILSKLMDHRKQATTPPPKRLEGTDTRKTWHPVYLGLGNLLMLAWGEAKLEGNFTCIMPSDECLTAWTKKSAWSQMQVVEYLSVQSQASMHMATLTQPMLQLAPEKTNGVFLKQRCGGGVGGFQPSSATKKPIAFQQTGCLSGPPGTPVSSFRGLGRAWAEWWVAFCSLMQAKGSLRHTAHKAAFNFLSRFYYIKSWLQVVNETSREDLRRRNPTLDAAVSLVKSFSPHDVCRRHKFLMIRAPEGMMLLTKYRDLLARDPAMMKHTPLALQWTLNLTTLMAFFEDPNGALSNSGGGAIFMRKRTLRCNTTRKPPARGILDDLCLNWFSPLNIEIRGRHVCRIILSIFTRLCLGKVFPFTEDSGKVCPSMCPRWLGWDVDRSKTYETSTIAVGSGLDAAGIASCRPSAAQRKNDAPIVRQRLRFLRPPPARAVNEPRTFRFGPL</sequence>
<evidence type="ECO:0000256" key="1">
    <source>
        <dbReference type="SAM" id="MobiDB-lite"/>
    </source>
</evidence>
<evidence type="ECO:0000313" key="2">
    <source>
        <dbReference type="EMBL" id="UQC80115.1"/>
    </source>
</evidence>
<dbReference type="GeneID" id="73339613"/>
<dbReference type="KEGG" id="clup:CLUP02_05597"/>